<dbReference type="PANTHER" id="PTHR42058:SF1">
    <property type="entry name" value="G-PROTEIN COUPLED RECEPTORS FAMILY 2 PROFILE 2 DOMAIN-CONTAINING PROTEIN"/>
    <property type="match status" value="1"/>
</dbReference>
<dbReference type="InterPro" id="IPR053247">
    <property type="entry name" value="GPCR_GPR1/git3-like"/>
</dbReference>
<evidence type="ECO:0000256" key="2">
    <source>
        <dbReference type="ARBA" id="ARBA00022692"/>
    </source>
</evidence>
<sequence>MVNLTGVNLCPPPFWDSKLFSDDGYVDGRLCQTITDDLKCCLPCPMVDWVYPDSFNTVTVVANWVATISAICCLFFRASWAALPVDKTNRHYLSICFVIGIFMMNLGFVIPLAAQPDQCFDKITPHGMHTSKVCGASGTFLLLGGWCGVMWSFLRSFSLHLQICWQVLVGRNFMIFAQAAGWGVPILGIILALVFSGVSFRFGATCHINHRNSLTDLWIPLLIFAGATVILTFVTFGYCIKVYLASLSENSASTEGSSLPTYSNSVRTMTPRQAYRRVKRVIALQWRGLAIVLIIIVDVIFFSIVFVFQDNIVQSVKTDPEVAKNWVTCLIGASGDKNQCLNEARALVVNAATVSAVLLLLALNGIWLIFLLGRFAMITGWIELIRSLVGPQKKEFVSVDARYETKKDPRSYEMLSRGSSSVVTSLSPVKSAPTGRRTPDYFGQTARYHAPARSYSSPRPPQPDGWDPQQTFAQPGRPNGSNMNPLGMNRI</sequence>
<keyword evidence="3 6" id="KW-1133">Transmembrane helix</keyword>
<dbReference type="STRING" id="1163406.A0A0L0NKY1"/>
<keyword evidence="2 6" id="KW-0812">Transmembrane</keyword>
<feature type="transmembrane region" description="Helical" evidence="6">
    <location>
        <begin position="175"/>
        <end position="198"/>
    </location>
</feature>
<feature type="transmembrane region" description="Helical" evidence="6">
    <location>
        <begin position="286"/>
        <end position="308"/>
    </location>
</feature>
<dbReference type="EMBL" id="LFRF01000001">
    <property type="protein sequence ID" value="KND94668.1"/>
    <property type="molecule type" value="Genomic_DNA"/>
</dbReference>
<dbReference type="PANTHER" id="PTHR42058">
    <property type="entry name" value="G_PROTEIN_RECEP_F2_4 DOMAIN-CONTAINING PROTEIN"/>
    <property type="match status" value="1"/>
</dbReference>
<comment type="caution">
    <text evidence="7">The sequence shown here is derived from an EMBL/GenBank/DDBJ whole genome shotgun (WGS) entry which is preliminary data.</text>
</comment>
<comment type="subcellular location">
    <subcellularLocation>
        <location evidence="1">Membrane</location>
        <topology evidence="1">Multi-pass membrane protein</topology>
    </subcellularLocation>
</comment>
<dbReference type="OrthoDB" id="26203at2759"/>
<keyword evidence="4 6" id="KW-0472">Membrane</keyword>
<reference evidence="7 8" key="1">
    <citation type="journal article" date="2015" name="BMC Genomics">
        <title>The genome of the truffle-parasite Tolypocladium ophioglossoides and the evolution of antifungal peptaibiotics.</title>
        <authorList>
            <person name="Quandt C.A."/>
            <person name="Bushley K.E."/>
            <person name="Spatafora J.W."/>
        </authorList>
    </citation>
    <scope>NUCLEOTIDE SEQUENCE [LARGE SCALE GENOMIC DNA]</scope>
    <source>
        <strain evidence="7 8">CBS 100239</strain>
    </source>
</reference>
<evidence type="ECO:0000313" key="8">
    <source>
        <dbReference type="Proteomes" id="UP000036947"/>
    </source>
</evidence>
<feature type="transmembrane region" description="Helical" evidence="6">
    <location>
        <begin position="92"/>
        <end position="114"/>
    </location>
</feature>
<dbReference type="GO" id="GO:0016020">
    <property type="term" value="C:membrane"/>
    <property type="evidence" value="ECO:0007669"/>
    <property type="project" value="UniProtKB-SubCell"/>
</dbReference>
<keyword evidence="8" id="KW-1185">Reference proteome</keyword>
<evidence type="ECO:0008006" key="9">
    <source>
        <dbReference type="Google" id="ProtNLM"/>
    </source>
</evidence>
<evidence type="ECO:0000256" key="4">
    <source>
        <dbReference type="ARBA" id="ARBA00023136"/>
    </source>
</evidence>
<dbReference type="Pfam" id="PF00002">
    <property type="entry name" value="7tm_2"/>
    <property type="match status" value="1"/>
</dbReference>
<feature type="transmembrane region" description="Helical" evidence="6">
    <location>
        <begin position="61"/>
        <end position="80"/>
    </location>
</feature>
<dbReference type="Proteomes" id="UP000036947">
    <property type="component" value="Unassembled WGS sequence"/>
</dbReference>
<protein>
    <recommendedName>
        <fullName evidence="9">G-protein coupled receptors family 2 profile 2 domain-containing protein</fullName>
    </recommendedName>
</protein>
<organism evidence="7 8">
    <name type="scientific">Tolypocladium ophioglossoides (strain CBS 100239)</name>
    <name type="common">Snaketongue truffleclub</name>
    <name type="synonym">Elaphocordyceps ophioglossoides</name>
    <dbReference type="NCBI Taxonomy" id="1163406"/>
    <lineage>
        <taxon>Eukaryota</taxon>
        <taxon>Fungi</taxon>
        <taxon>Dikarya</taxon>
        <taxon>Ascomycota</taxon>
        <taxon>Pezizomycotina</taxon>
        <taxon>Sordariomycetes</taxon>
        <taxon>Hypocreomycetidae</taxon>
        <taxon>Hypocreales</taxon>
        <taxon>Ophiocordycipitaceae</taxon>
        <taxon>Tolypocladium</taxon>
    </lineage>
</organism>
<feature type="transmembrane region" description="Helical" evidence="6">
    <location>
        <begin position="134"/>
        <end position="154"/>
    </location>
</feature>
<evidence type="ECO:0000256" key="5">
    <source>
        <dbReference type="SAM" id="MobiDB-lite"/>
    </source>
</evidence>
<evidence type="ECO:0000256" key="1">
    <source>
        <dbReference type="ARBA" id="ARBA00004141"/>
    </source>
</evidence>
<name>A0A0L0NKY1_TOLOC</name>
<dbReference type="Gene3D" id="1.20.1070.10">
    <property type="entry name" value="Rhodopsin 7-helix transmembrane proteins"/>
    <property type="match status" value="1"/>
</dbReference>
<dbReference type="GO" id="GO:0004930">
    <property type="term" value="F:G protein-coupled receptor activity"/>
    <property type="evidence" value="ECO:0007669"/>
    <property type="project" value="InterPro"/>
</dbReference>
<feature type="transmembrane region" description="Helical" evidence="6">
    <location>
        <begin position="351"/>
        <end position="372"/>
    </location>
</feature>
<feature type="transmembrane region" description="Helical" evidence="6">
    <location>
        <begin position="218"/>
        <end position="240"/>
    </location>
</feature>
<gene>
    <name evidence="7" type="ORF">TOPH_00085</name>
</gene>
<evidence type="ECO:0000256" key="6">
    <source>
        <dbReference type="SAM" id="Phobius"/>
    </source>
</evidence>
<proteinExistence type="predicted"/>
<dbReference type="AlphaFoldDB" id="A0A0L0NKY1"/>
<feature type="region of interest" description="Disordered" evidence="5">
    <location>
        <begin position="450"/>
        <end position="491"/>
    </location>
</feature>
<dbReference type="InterPro" id="IPR000832">
    <property type="entry name" value="GPCR_2_secretin-like"/>
</dbReference>
<accession>A0A0L0NKY1</accession>
<feature type="compositionally biased region" description="Polar residues" evidence="5">
    <location>
        <begin position="468"/>
        <end position="484"/>
    </location>
</feature>
<evidence type="ECO:0000256" key="3">
    <source>
        <dbReference type="ARBA" id="ARBA00022989"/>
    </source>
</evidence>
<evidence type="ECO:0000313" key="7">
    <source>
        <dbReference type="EMBL" id="KND94668.1"/>
    </source>
</evidence>